<dbReference type="AlphaFoldDB" id="A0A5C2RM14"/>
<evidence type="ECO:0000259" key="1">
    <source>
        <dbReference type="PROSITE" id="PS50011"/>
    </source>
</evidence>
<proteinExistence type="predicted"/>
<dbReference type="PANTHER" id="PTHR44167">
    <property type="entry name" value="OVARIAN-SPECIFIC SERINE/THREONINE-PROTEIN KINASE LOK-RELATED"/>
    <property type="match status" value="1"/>
</dbReference>
<evidence type="ECO:0000313" key="3">
    <source>
        <dbReference type="Proteomes" id="UP000313359"/>
    </source>
</evidence>
<organism evidence="2 3">
    <name type="scientific">Lentinus tigrinus ALCF2SS1-6</name>
    <dbReference type="NCBI Taxonomy" id="1328759"/>
    <lineage>
        <taxon>Eukaryota</taxon>
        <taxon>Fungi</taxon>
        <taxon>Dikarya</taxon>
        <taxon>Basidiomycota</taxon>
        <taxon>Agaricomycotina</taxon>
        <taxon>Agaricomycetes</taxon>
        <taxon>Polyporales</taxon>
        <taxon>Polyporaceae</taxon>
        <taxon>Lentinus</taxon>
    </lineage>
</organism>
<dbReference type="STRING" id="1328759.A0A5C2RM14"/>
<name>A0A5C2RM14_9APHY</name>
<keyword evidence="3" id="KW-1185">Reference proteome</keyword>
<sequence length="387" mass="45774">MTEYSRPPREEDPHKDHPLYWKNVKGGLLEKDFFWREHQQWLADAGYMLRPRFREDWRPSWLNTKKLYLLCEDGDSTLRSSIMDATRISDGQIVTIKKVEKCYTPWEESIIRLFSTQPLASDPHNHSVPLYDVLQSPLDSNITLLVMPYLVRTHEYKFITVGEAVECFRQLFEGLQFIHRHLVAHCDIHLVNFLMEPTPLLSEIPHPARPQRSYDFKRKVKRRTRTEFPTRYYIIDFGLSRRFSPGDELVAPVSYGGDKSVPEYKDPSRAVSNPFAIDVYCLGNMIREWFMDESRGSLDFLKPLIDDMTRKVPEERPTIDEAFKRFEELRLSLSEWTLRSRFVYRKEFLVGRMYRACRHVIRTAKYRYRGLPALPIPPSLPSRASTF</sequence>
<dbReference type="Gene3D" id="1.10.510.10">
    <property type="entry name" value="Transferase(Phosphotransferase) domain 1"/>
    <property type="match status" value="1"/>
</dbReference>
<dbReference type="GO" id="GO:0044773">
    <property type="term" value="P:mitotic DNA damage checkpoint signaling"/>
    <property type="evidence" value="ECO:0007669"/>
    <property type="project" value="TreeGrafter"/>
</dbReference>
<evidence type="ECO:0000313" key="2">
    <source>
        <dbReference type="EMBL" id="RPD52344.1"/>
    </source>
</evidence>
<dbReference type="PANTHER" id="PTHR44167:SF30">
    <property type="entry name" value="PHOSPHORYLASE KINASE"/>
    <property type="match status" value="1"/>
</dbReference>
<dbReference type="GO" id="GO:0005634">
    <property type="term" value="C:nucleus"/>
    <property type="evidence" value="ECO:0007669"/>
    <property type="project" value="TreeGrafter"/>
</dbReference>
<protein>
    <recommendedName>
        <fullName evidence="1">Protein kinase domain-containing protein</fullName>
    </recommendedName>
</protein>
<dbReference type="EMBL" id="ML122371">
    <property type="protein sequence ID" value="RPD52344.1"/>
    <property type="molecule type" value="Genomic_DNA"/>
</dbReference>
<dbReference type="Pfam" id="PF00069">
    <property type="entry name" value="Pkinase"/>
    <property type="match status" value="1"/>
</dbReference>
<accession>A0A5C2RM14</accession>
<dbReference type="Proteomes" id="UP000313359">
    <property type="component" value="Unassembled WGS sequence"/>
</dbReference>
<reference evidence="2" key="1">
    <citation type="journal article" date="2018" name="Genome Biol. Evol.">
        <title>Genomics and development of Lentinus tigrinus, a white-rot wood-decaying mushroom with dimorphic fruiting bodies.</title>
        <authorList>
            <person name="Wu B."/>
            <person name="Xu Z."/>
            <person name="Knudson A."/>
            <person name="Carlson A."/>
            <person name="Chen N."/>
            <person name="Kovaka S."/>
            <person name="LaButti K."/>
            <person name="Lipzen A."/>
            <person name="Pennachio C."/>
            <person name="Riley R."/>
            <person name="Schakwitz W."/>
            <person name="Umezawa K."/>
            <person name="Ohm R.A."/>
            <person name="Grigoriev I.V."/>
            <person name="Nagy L.G."/>
            <person name="Gibbons J."/>
            <person name="Hibbett D."/>
        </authorList>
    </citation>
    <scope>NUCLEOTIDE SEQUENCE [LARGE SCALE GENOMIC DNA]</scope>
    <source>
        <strain evidence="2">ALCF2SS1-6</strain>
    </source>
</reference>
<dbReference type="GO" id="GO:0004674">
    <property type="term" value="F:protein serine/threonine kinase activity"/>
    <property type="evidence" value="ECO:0007669"/>
    <property type="project" value="TreeGrafter"/>
</dbReference>
<dbReference type="InterPro" id="IPR011009">
    <property type="entry name" value="Kinase-like_dom_sf"/>
</dbReference>
<dbReference type="SUPFAM" id="SSF56112">
    <property type="entry name" value="Protein kinase-like (PK-like)"/>
    <property type="match status" value="1"/>
</dbReference>
<dbReference type="InterPro" id="IPR000719">
    <property type="entry name" value="Prot_kinase_dom"/>
</dbReference>
<dbReference type="PROSITE" id="PS50011">
    <property type="entry name" value="PROTEIN_KINASE_DOM"/>
    <property type="match status" value="1"/>
</dbReference>
<dbReference type="SMART" id="SM00220">
    <property type="entry name" value="S_TKc"/>
    <property type="match status" value="1"/>
</dbReference>
<gene>
    <name evidence="2" type="ORF">L227DRAFT_558771</name>
</gene>
<feature type="domain" description="Protein kinase" evidence="1">
    <location>
        <begin position="68"/>
        <end position="387"/>
    </location>
</feature>
<dbReference type="OrthoDB" id="2732257at2759"/>
<dbReference type="CDD" id="cd00180">
    <property type="entry name" value="PKc"/>
    <property type="match status" value="1"/>
</dbReference>
<dbReference type="GO" id="GO:0005524">
    <property type="term" value="F:ATP binding"/>
    <property type="evidence" value="ECO:0007669"/>
    <property type="project" value="InterPro"/>
</dbReference>